<dbReference type="Proteomes" id="UP001317629">
    <property type="component" value="Chromosome"/>
</dbReference>
<dbReference type="EMBL" id="AP027142">
    <property type="protein sequence ID" value="BDV34827.1"/>
    <property type="molecule type" value="Genomic_DNA"/>
</dbReference>
<gene>
    <name evidence="1" type="ORF">SS37A_23560</name>
</gene>
<evidence type="ECO:0000313" key="2">
    <source>
        <dbReference type="Proteomes" id="UP001317629"/>
    </source>
</evidence>
<proteinExistence type="predicted"/>
<protein>
    <submittedName>
        <fullName evidence="1">Uncharacterized protein</fullName>
    </submittedName>
</protein>
<evidence type="ECO:0000313" key="1">
    <source>
        <dbReference type="EMBL" id="BDV34827.1"/>
    </source>
</evidence>
<organism evidence="1 2">
    <name type="scientific">Methylocystis iwaonis</name>
    <dbReference type="NCBI Taxonomy" id="2885079"/>
    <lineage>
        <taxon>Bacteria</taxon>
        <taxon>Pseudomonadati</taxon>
        <taxon>Pseudomonadota</taxon>
        <taxon>Alphaproteobacteria</taxon>
        <taxon>Hyphomicrobiales</taxon>
        <taxon>Methylocystaceae</taxon>
        <taxon>Methylocystis</taxon>
    </lineage>
</organism>
<name>A0ABM8EA13_9HYPH</name>
<reference evidence="1 2" key="1">
    <citation type="journal article" date="2023" name="Int. J. Syst. Evol. Microbiol.">
        <title>Methylocystis iwaonis sp. nov., a type II methane-oxidizing bacterium from surface soil of a rice paddy field in Japan, and emended description of the genus Methylocystis (ex Whittenbury et al. 1970) Bowman et al. 1993.</title>
        <authorList>
            <person name="Kaise H."/>
            <person name="Sawadogo J.B."/>
            <person name="Alam M.S."/>
            <person name="Ueno C."/>
            <person name="Dianou D."/>
            <person name="Shinjo R."/>
            <person name="Asakawa S."/>
        </authorList>
    </citation>
    <scope>NUCLEOTIDE SEQUENCE [LARGE SCALE GENOMIC DNA]</scope>
    <source>
        <strain evidence="1 2">SS37A-Re</strain>
    </source>
</reference>
<accession>A0ABM8EA13</accession>
<sequence>MRDCQYTLWENQAQANDMFIVSSTRFGISQIPTAYAQFSAAITRAAVAKGAPTDRSQIYEVAAASAGEAISAMNLGKAVFVDALAQAAPVAAERQSANAAKAEIMAAMTSALLAKNAERP</sequence>
<keyword evidence="2" id="KW-1185">Reference proteome</keyword>